<evidence type="ECO:0000256" key="9">
    <source>
        <dbReference type="ARBA" id="ARBA00023136"/>
    </source>
</evidence>
<dbReference type="FunFam" id="1.20.1280.290:FF:000002">
    <property type="entry name" value="Bidirectional sugar transporter SWEET"/>
    <property type="match status" value="1"/>
</dbReference>
<dbReference type="InterPro" id="IPR036259">
    <property type="entry name" value="MFS_trans_sf"/>
</dbReference>
<evidence type="ECO:0000256" key="2">
    <source>
        <dbReference type="ARBA" id="ARBA00007809"/>
    </source>
</evidence>
<sequence length="215" mass="24304">MKSLVLKKDTEQFKADPYLATVLNCALWIFYGLPFVNTNSFLVLTINGTGFVIESIFLIIYFIYANKKQRTKVIVVLLIEAVFMALVVSLVLTLAHTHKRRTLIVGILCLIFNMGMYFSPLTVARSVIRTKSVKYMPFYLSLTNFLNGICWTIYGAIEFDYNLVVPNGVGALFGALQLILFACYYKTTDWDDEEDTPEIQLPTTAVHIESPGSLK</sequence>
<evidence type="ECO:0000256" key="1">
    <source>
        <dbReference type="ARBA" id="ARBA00004651"/>
    </source>
</evidence>
<dbReference type="EMBL" id="JAINDJ010000004">
    <property type="protein sequence ID" value="KAG9449975.1"/>
    <property type="molecule type" value="Genomic_DNA"/>
</dbReference>
<gene>
    <name evidence="12" type="ORF">H6P81_009940</name>
</gene>
<comment type="function">
    <text evidence="10">Mediates both low-affinity uptake and efflux of sugar across the plasma membrane.</text>
</comment>
<evidence type="ECO:0000256" key="7">
    <source>
        <dbReference type="ARBA" id="ARBA00022737"/>
    </source>
</evidence>
<dbReference type="InterPro" id="IPR047664">
    <property type="entry name" value="SWEET"/>
</dbReference>
<keyword evidence="5" id="KW-0762">Sugar transport</keyword>
<dbReference type="GO" id="GO:0051119">
    <property type="term" value="F:sugar transmembrane transporter activity"/>
    <property type="evidence" value="ECO:0007669"/>
    <property type="project" value="InterPro"/>
</dbReference>
<evidence type="ECO:0000256" key="4">
    <source>
        <dbReference type="ARBA" id="ARBA00022475"/>
    </source>
</evidence>
<evidence type="ECO:0000256" key="10">
    <source>
        <dbReference type="ARBA" id="ARBA00037238"/>
    </source>
</evidence>
<keyword evidence="8 11" id="KW-1133">Transmembrane helix</keyword>
<comment type="similarity">
    <text evidence="2">Belongs to the SWEET sugar transporter family.</text>
</comment>
<evidence type="ECO:0000256" key="5">
    <source>
        <dbReference type="ARBA" id="ARBA00022597"/>
    </source>
</evidence>
<comment type="caution">
    <text evidence="12">The sequence shown here is derived from an EMBL/GenBank/DDBJ whole genome shotgun (WGS) entry which is preliminary data.</text>
</comment>
<feature type="transmembrane region" description="Helical" evidence="11">
    <location>
        <begin position="103"/>
        <end position="124"/>
    </location>
</feature>
<protein>
    <recommendedName>
        <fullName evidence="14">Bidirectional sugar transporter SWEET</fullName>
    </recommendedName>
</protein>
<accession>A0AAV7EME1</accession>
<feature type="transmembrane region" description="Helical" evidence="11">
    <location>
        <begin position="42"/>
        <end position="64"/>
    </location>
</feature>
<comment type="subcellular location">
    <subcellularLocation>
        <location evidence="1">Cell membrane</location>
        <topology evidence="1">Multi-pass membrane protein</topology>
    </subcellularLocation>
</comment>
<dbReference type="Proteomes" id="UP000825729">
    <property type="component" value="Unassembled WGS sequence"/>
</dbReference>
<dbReference type="SUPFAM" id="SSF103473">
    <property type="entry name" value="MFS general substrate transporter"/>
    <property type="match status" value="1"/>
</dbReference>
<feature type="transmembrane region" description="Helical" evidence="11">
    <location>
        <begin position="73"/>
        <end position="97"/>
    </location>
</feature>
<evidence type="ECO:0000256" key="11">
    <source>
        <dbReference type="SAM" id="Phobius"/>
    </source>
</evidence>
<keyword evidence="4" id="KW-1003">Cell membrane</keyword>
<proteinExistence type="inferred from homology"/>
<reference evidence="12 13" key="1">
    <citation type="submission" date="2021-07" db="EMBL/GenBank/DDBJ databases">
        <title>The Aristolochia fimbriata genome: insights into angiosperm evolution, floral development and chemical biosynthesis.</title>
        <authorList>
            <person name="Jiao Y."/>
        </authorList>
    </citation>
    <scope>NUCLEOTIDE SEQUENCE [LARGE SCALE GENOMIC DNA]</scope>
    <source>
        <strain evidence="12">IBCAS-2021</strain>
        <tissue evidence="12">Leaf</tissue>
    </source>
</reference>
<evidence type="ECO:0000313" key="12">
    <source>
        <dbReference type="EMBL" id="KAG9449975.1"/>
    </source>
</evidence>
<keyword evidence="9 11" id="KW-0472">Membrane</keyword>
<keyword evidence="7" id="KW-0677">Repeat</keyword>
<dbReference type="Pfam" id="PF03083">
    <property type="entry name" value="MtN3_slv"/>
    <property type="match status" value="2"/>
</dbReference>
<keyword evidence="3" id="KW-0813">Transport</keyword>
<dbReference type="GO" id="GO:0005886">
    <property type="term" value="C:plasma membrane"/>
    <property type="evidence" value="ECO:0007669"/>
    <property type="project" value="UniProtKB-SubCell"/>
</dbReference>
<name>A0AAV7EME1_ARIFI</name>
<dbReference type="InterPro" id="IPR004316">
    <property type="entry name" value="SWEET_rpt"/>
</dbReference>
<evidence type="ECO:0000256" key="6">
    <source>
        <dbReference type="ARBA" id="ARBA00022692"/>
    </source>
</evidence>
<dbReference type="AlphaFoldDB" id="A0AAV7EME1"/>
<feature type="transmembrane region" description="Helical" evidence="11">
    <location>
        <begin position="136"/>
        <end position="157"/>
    </location>
</feature>
<evidence type="ECO:0000256" key="8">
    <source>
        <dbReference type="ARBA" id="ARBA00022989"/>
    </source>
</evidence>
<organism evidence="12 13">
    <name type="scientific">Aristolochia fimbriata</name>
    <name type="common">White veined hardy Dutchman's pipe vine</name>
    <dbReference type="NCBI Taxonomy" id="158543"/>
    <lineage>
        <taxon>Eukaryota</taxon>
        <taxon>Viridiplantae</taxon>
        <taxon>Streptophyta</taxon>
        <taxon>Embryophyta</taxon>
        <taxon>Tracheophyta</taxon>
        <taxon>Spermatophyta</taxon>
        <taxon>Magnoliopsida</taxon>
        <taxon>Magnoliidae</taxon>
        <taxon>Piperales</taxon>
        <taxon>Aristolochiaceae</taxon>
        <taxon>Aristolochia</taxon>
    </lineage>
</organism>
<evidence type="ECO:0000256" key="3">
    <source>
        <dbReference type="ARBA" id="ARBA00022448"/>
    </source>
</evidence>
<dbReference type="PANTHER" id="PTHR10791">
    <property type="entry name" value="RAG1-ACTIVATING PROTEIN 1"/>
    <property type="match status" value="1"/>
</dbReference>
<keyword evidence="13" id="KW-1185">Reference proteome</keyword>
<feature type="transmembrane region" description="Helical" evidence="11">
    <location>
        <begin position="18"/>
        <end position="36"/>
    </location>
</feature>
<dbReference type="Gene3D" id="1.20.1280.290">
    <property type="match status" value="2"/>
</dbReference>
<dbReference type="PANTHER" id="PTHR10791:SF30">
    <property type="entry name" value="SUGAR TRANSPORTER SWEET1"/>
    <property type="match status" value="1"/>
</dbReference>
<feature type="transmembrane region" description="Helical" evidence="11">
    <location>
        <begin position="163"/>
        <end position="185"/>
    </location>
</feature>
<evidence type="ECO:0000313" key="13">
    <source>
        <dbReference type="Proteomes" id="UP000825729"/>
    </source>
</evidence>
<keyword evidence="6 11" id="KW-0812">Transmembrane</keyword>
<evidence type="ECO:0008006" key="14">
    <source>
        <dbReference type="Google" id="ProtNLM"/>
    </source>
</evidence>